<evidence type="ECO:0000313" key="2">
    <source>
        <dbReference type="EMBL" id="KAL2872082.1"/>
    </source>
</evidence>
<organism evidence="2 3">
    <name type="scientific">Aspergillus lucknowensis</name>
    <dbReference type="NCBI Taxonomy" id="176173"/>
    <lineage>
        <taxon>Eukaryota</taxon>
        <taxon>Fungi</taxon>
        <taxon>Dikarya</taxon>
        <taxon>Ascomycota</taxon>
        <taxon>Pezizomycotina</taxon>
        <taxon>Eurotiomycetes</taxon>
        <taxon>Eurotiomycetidae</taxon>
        <taxon>Eurotiales</taxon>
        <taxon>Aspergillaceae</taxon>
        <taxon>Aspergillus</taxon>
        <taxon>Aspergillus subgen. Nidulantes</taxon>
    </lineage>
</organism>
<feature type="compositionally biased region" description="Basic residues" evidence="1">
    <location>
        <begin position="74"/>
        <end position="86"/>
    </location>
</feature>
<feature type="compositionally biased region" description="Basic and acidic residues" evidence="1">
    <location>
        <begin position="153"/>
        <end position="163"/>
    </location>
</feature>
<feature type="compositionally biased region" description="Basic and acidic residues" evidence="1">
    <location>
        <begin position="300"/>
        <end position="310"/>
    </location>
</feature>
<comment type="caution">
    <text evidence="2">The sequence shown here is derived from an EMBL/GenBank/DDBJ whole genome shotgun (WGS) entry which is preliminary data.</text>
</comment>
<evidence type="ECO:0000313" key="3">
    <source>
        <dbReference type="Proteomes" id="UP001610432"/>
    </source>
</evidence>
<feature type="compositionally biased region" description="Low complexity" evidence="1">
    <location>
        <begin position="136"/>
        <end position="151"/>
    </location>
</feature>
<feature type="region of interest" description="Disordered" evidence="1">
    <location>
        <begin position="300"/>
        <end position="430"/>
    </location>
</feature>
<name>A0ABR4M663_9EURO</name>
<sequence>MAYYDSPPHYHQDRYPPAAYPESPHYYGPNTYSGSHQPTDVVAQPNPSGGTRDAYYRNHPARDSYKYGYDDHRQSRRSRKKKHRAHSASGHYDDPYEYEPRSRPSKHYDERRGREKYGYSPSTSRSPPRRRRSMSERALGALGLGAASAGGSKHHDSGRGRSRDRVRRSYSYSPSPPRGSRHHRGKSEQQIAQAVKAALAAGAVEAFRARKEPGDWSGPKGKRVLTAALAAGGTDGIVDRNPDKHSKRHILESTLAGLATNRVINGSRSHSRSHRRSRSQGRSTTKDAALLGLLATAGKKAYDQYQDRRRSTSRGSYEDDYDSRPRRSKKRSKSVSEYINEGMAALGLGEKGERDEKDDRRRRRHREHRSSPYDDDYSDDSRYSDDDYYRRHQSPPRARHSRDVSRPYYTPAAGARVNGGYGHTIDERKRHKKLNRETLWATGLAAATTTHAAHSLNEHMEKHRGRAEQLKDGEIIPDEARHNRKNQLSDLANVGIAALGNQSAVNGWKNFDEKRRERAKCHKQCKERSKYLTYGHPKPRPHPHGTQSLDYGRSRTVYPDEIEENWSDVRPRSTAGSSGVMV</sequence>
<proteinExistence type="predicted"/>
<feature type="region of interest" description="Disordered" evidence="1">
    <location>
        <begin position="532"/>
        <end position="552"/>
    </location>
</feature>
<feature type="compositionally biased region" description="Basic and acidic residues" evidence="1">
    <location>
        <begin position="91"/>
        <end position="117"/>
    </location>
</feature>
<feature type="compositionally biased region" description="Basic and acidic residues" evidence="1">
    <location>
        <begin position="54"/>
        <end position="73"/>
    </location>
</feature>
<feature type="compositionally biased region" description="Basic residues" evidence="1">
    <location>
        <begin position="269"/>
        <end position="279"/>
    </location>
</feature>
<dbReference type="RefSeq" id="XP_070891061.1">
    <property type="nucleotide sequence ID" value="XM_071035699.1"/>
</dbReference>
<dbReference type="EMBL" id="JBFXLQ010000002">
    <property type="protein sequence ID" value="KAL2872082.1"/>
    <property type="molecule type" value="Genomic_DNA"/>
</dbReference>
<feature type="region of interest" description="Disordered" evidence="1">
    <location>
        <begin position="1"/>
        <end position="193"/>
    </location>
</feature>
<evidence type="ECO:0008006" key="4">
    <source>
        <dbReference type="Google" id="ProtNLM"/>
    </source>
</evidence>
<evidence type="ECO:0000256" key="1">
    <source>
        <dbReference type="SAM" id="MobiDB-lite"/>
    </source>
</evidence>
<feature type="compositionally biased region" description="Basic residues" evidence="1">
    <location>
        <begin position="391"/>
        <end position="400"/>
    </location>
</feature>
<accession>A0ABR4M663</accession>
<reference evidence="2 3" key="1">
    <citation type="submission" date="2024-07" db="EMBL/GenBank/DDBJ databases">
        <title>Section-level genome sequencing and comparative genomics of Aspergillus sections Usti and Cavernicolus.</title>
        <authorList>
            <consortium name="Lawrence Berkeley National Laboratory"/>
            <person name="Nybo J.L."/>
            <person name="Vesth T.C."/>
            <person name="Theobald S."/>
            <person name="Frisvad J.C."/>
            <person name="Larsen T.O."/>
            <person name="Kjaerboelling I."/>
            <person name="Rothschild-Mancinelli K."/>
            <person name="Lyhne E.K."/>
            <person name="Kogle M.E."/>
            <person name="Barry K."/>
            <person name="Clum A."/>
            <person name="Na H."/>
            <person name="Ledsgaard L."/>
            <person name="Lin J."/>
            <person name="Lipzen A."/>
            <person name="Kuo A."/>
            <person name="Riley R."/>
            <person name="Mondo S."/>
            <person name="Labutti K."/>
            <person name="Haridas S."/>
            <person name="Pangalinan J."/>
            <person name="Salamov A.A."/>
            <person name="Simmons B.A."/>
            <person name="Magnuson J.K."/>
            <person name="Chen J."/>
            <person name="Drula E."/>
            <person name="Henrissat B."/>
            <person name="Wiebenga A."/>
            <person name="Lubbers R.J."/>
            <person name="Gomes A.C."/>
            <person name="Macurrencykelacurrency M.R."/>
            <person name="Stajich J."/>
            <person name="Grigoriev I.V."/>
            <person name="Mortensen U.H."/>
            <person name="De Vries R.P."/>
            <person name="Baker S.E."/>
            <person name="Andersen M.R."/>
        </authorList>
    </citation>
    <scope>NUCLEOTIDE SEQUENCE [LARGE SCALE GENOMIC DNA]</scope>
    <source>
        <strain evidence="2 3">CBS 449.75</strain>
    </source>
</reference>
<keyword evidence="3" id="KW-1185">Reference proteome</keyword>
<feature type="compositionally biased region" description="Basic and acidic residues" evidence="1">
    <location>
        <begin position="379"/>
        <end position="390"/>
    </location>
</feature>
<dbReference type="Proteomes" id="UP001610432">
    <property type="component" value="Unassembled WGS sequence"/>
</dbReference>
<protein>
    <recommendedName>
        <fullName evidence="4">DUF3824 domain-containing protein</fullName>
    </recommendedName>
</protein>
<feature type="region of interest" description="Disordered" evidence="1">
    <location>
        <begin position="261"/>
        <end position="288"/>
    </location>
</feature>
<gene>
    <name evidence="2" type="ORF">BJX67DRAFT_98737</name>
</gene>
<dbReference type="GeneID" id="98150771"/>
<feature type="compositionally biased region" description="Basic and acidic residues" evidence="1">
    <location>
        <begin position="350"/>
        <end position="359"/>
    </location>
</feature>